<gene>
    <name evidence="1" type="ORF">g.51431</name>
</gene>
<proteinExistence type="predicted"/>
<dbReference type="EMBL" id="GEBQ01028270">
    <property type="protein sequence ID" value="JAT11707.1"/>
    <property type="molecule type" value="Transcribed_RNA"/>
</dbReference>
<feature type="non-terminal residue" evidence="1">
    <location>
        <position position="1"/>
    </location>
</feature>
<organism evidence="1">
    <name type="scientific">Graphocephala atropunctata</name>
    <dbReference type="NCBI Taxonomy" id="36148"/>
    <lineage>
        <taxon>Eukaryota</taxon>
        <taxon>Metazoa</taxon>
        <taxon>Ecdysozoa</taxon>
        <taxon>Arthropoda</taxon>
        <taxon>Hexapoda</taxon>
        <taxon>Insecta</taxon>
        <taxon>Pterygota</taxon>
        <taxon>Neoptera</taxon>
        <taxon>Paraneoptera</taxon>
        <taxon>Hemiptera</taxon>
        <taxon>Auchenorrhyncha</taxon>
        <taxon>Membracoidea</taxon>
        <taxon>Cicadellidae</taxon>
        <taxon>Cicadellinae</taxon>
        <taxon>Cicadellini</taxon>
        <taxon>Graphocephala</taxon>
    </lineage>
</organism>
<evidence type="ECO:0000313" key="1">
    <source>
        <dbReference type="EMBL" id="JAT11707.1"/>
    </source>
</evidence>
<name>A0A1B6KJS2_9HEMI</name>
<protein>
    <submittedName>
        <fullName evidence="1">Uncharacterized protein</fullName>
    </submittedName>
</protein>
<sequence length="99" mass="11465">CNVSTIGRVFNKRNTDSIKEVLEIEDWNSVVCAPSAEEAYKRFLSLITMIMDLVSPFRKIKAKNKAKSTSFTNEEVSNLKQVYLRCLRRYELTGKIETR</sequence>
<accession>A0A1B6KJS2</accession>
<reference evidence="1" key="1">
    <citation type="submission" date="2015-11" db="EMBL/GenBank/DDBJ databases">
        <title>De novo transcriptome assembly of four potential Pierce s Disease insect vectors from Arizona vineyards.</title>
        <authorList>
            <person name="Tassone E.E."/>
        </authorList>
    </citation>
    <scope>NUCLEOTIDE SEQUENCE</scope>
</reference>
<dbReference type="AlphaFoldDB" id="A0A1B6KJS2"/>